<accession>A0A7H1Q3N9</accession>
<dbReference type="EMBL" id="CP051006">
    <property type="protein sequence ID" value="QNT94919.1"/>
    <property type="molecule type" value="Genomic_DNA"/>
</dbReference>
<proteinExistence type="predicted"/>
<name>A0A7H1Q3N9_9ACTN</name>
<evidence type="ECO:0000313" key="2">
    <source>
        <dbReference type="Proteomes" id="UP000516422"/>
    </source>
</evidence>
<sequence>MDITALTEEIELIAGAGDAGDALDLVKRLLRTEQVEWAIEIRRSVRKGELDHEKLIASGETLRQRVIQHREQARRDLMAATRALLRGGGDDVITRGALALAPFI</sequence>
<dbReference type="AlphaFoldDB" id="A0A7H1Q3N9"/>
<dbReference type="GeneID" id="91464197"/>
<organism evidence="1 2">
    <name type="scientific">Streptomyces griseofuscus</name>
    <dbReference type="NCBI Taxonomy" id="146922"/>
    <lineage>
        <taxon>Bacteria</taxon>
        <taxon>Bacillati</taxon>
        <taxon>Actinomycetota</taxon>
        <taxon>Actinomycetes</taxon>
        <taxon>Kitasatosporales</taxon>
        <taxon>Streptomycetaceae</taxon>
        <taxon>Streptomyces</taxon>
    </lineage>
</organism>
<evidence type="ECO:0000313" key="1">
    <source>
        <dbReference type="EMBL" id="QNT94919.1"/>
    </source>
</evidence>
<gene>
    <name evidence="1" type="ORF">HEP81_04646</name>
</gene>
<dbReference type="Proteomes" id="UP000516422">
    <property type="component" value="Chromosome"/>
</dbReference>
<protein>
    <submittedName>
        <fullName evidence="1">Uncharacterized protein</fullName>
    </submittedName>
</protein>
<dbReference type="KEGG" id="sgf:HEP81_04646"/>
<dbReference type="RefSeq" id="WP_037653631.1">
    <property type="nucleotide sequence ID" value="NZ_CP051006.1"/>
</dbReference>
<reference evidence="1 2" key="1">
    <citation type="submission" date="2020-04" db="EMBL/GenBank/DDBJ databases">
        <title>Characterization and engineering of Streptomyces griseofuscus DSM40191 as a potential heterologous host for expression of BGCs.</title>
        <authorList>
            <person name="Gren T."/>
            <person name="Whitford C.M."/>
            <person name="Mohite O.S."/>
            <person name="Joergensen T.S."/>
            <person name="Nielsen J.B."/>
            <person name="Lee S.Y."/>
            <person name="Weber T."/>
        </authorList>
    </citation>
    <scope>NUCLEOTIDE SEQUENCE [LARGE SCALE GENOMIC DNA]</scope>
    <source>
        <strain evidence="1 2">DSM 40191</strain>
    </source>
</reference>